<accession>A0A9P7W6L8</accession>
<dbReference type="AlphaFoldDB" id="A0A9P7W6L8"/>
<comment type="caution">
    <text evidence="2">The sequence shown here is derived from an EMBL/GenBank/DDBJ whole genome shotgun (WGS) entry which is preliminary data.</text>
</comment>
<dbReference type="EMBL" id="MU250523">
    <property type="protein sequence ID" value="KAG7453239.1"/>
    <property type="molecule type" value="Genomic_DNA"/>
</dbReference>
<feature type="region of interest" description="Disordered" evidence="1">
    <location>
        <begin position="53"/>
        <end position="76"/>
    </location>
</feature>
<evidence type="ECO:0000313" key="2">
    <source>
        <dbReference type="EMBL" id="KAG7453239.1"/>
    </source>
</evidence>
<protein>
    <submittedName>
        <fullName evidence="2">Uncharacterized protein</fullName>
    </submittedName>
</protein>
<dbReference type="Proteomes" id="UP000812287">
    <property type="component" value="Unassembled WGS sequence"/>
</dbReference>
<sequence>MNNNISRIAASRSRTSQQVISGDVLLPVISFSFDPVPRPPSLKRTELSVANTRPNRRAANCTFPTPPSTNSLSSPKTIEAGESFDVRPLVHSHASGPC</sequence>
<gene>
    <name evidence="2" type="ORF">BT62DRAFT_925781</name>
</gene>
<evidence type="ECO:0000256" key="1">
    <source>
        <dbReference type="SAM" id="MobiDB-lite"/>
    </source>
</evidence>
<evidence type="ECO:0000313" key="3">
    <source>
        <dbReference type="Proteomes" id="UP000812287"/>
    </source>
</evidence>
<organism evidence="2 3">
    <name type="scientific">Guyanagaster necrorhizus</name>
    <dbReference type="NCBI Taxonomy" id="856835"/>
    <lineage>
        <taxon>Eukaryota</taxon>
        <taxon>Fungi</taxon>
        <taxon>Dikarya</taxon>
        <taxon>Basidiomycota</taxon>
        <taxon>Agaricomycotina</taxon>
        <taxon>Agaricomycetes</taxon>
        <taxon>Agaricomycetidae</taxon>
        <taxon>Agaricales</taxon>
        <taxon>Marasmiineae</taxon>
        <taxon>Physalacriaceae</taxon>
        <taxon>Guyanagaster</taxon>
    </lineage>
</organism>
<name>A0A9P7W6L8_9AGAR</name>
<proteinExistence type="predicted"/>
<keyword evidence="3" id="KW-1185">Reference proteome</keyword>
<dbReference type="RefSeq" id="XP_043046739.1">
    <property type="nucleotide sequence ID" value="XM_043184892.1"/>
</dbReference>
<reference evidence="2" key="1">
    <citation type="submission" date="2020-11" db="EMBL/GenBank/DDBJ databases">
        <title>Adaptations for nitrogen fixation in a non-lichenized fungal sporocarp promotes dispersal by wood-feeding termites.</title>
        <authorList>
            <consortium name="DOE Joint Genome Institute"/>
            <person name="Koch R.A."/>
            <person name="Yoon G."/>
            <person name="Arayal U."/>
            <person name="Lail K."/>
            <person name="Amirebrahimi M."/>
            <person name="Labutti K."/>
            <person name="Lipzen A."/>
            <person name="Riley R."/>
            <person name="Barry K."/>
            <person name="Henrissat B."/>
            <person name="Grigoriev I.V."/>
            <person name="Herr J.R."/>
            <person name="Aime M.C."/>
        </authorList>
    </citation>
    <scope>NUCLEOTIDE SEQUENCE</scope>
    <source>
        <strain evidence="2">MCA 3950</strain>
    </source>
</reference>
<dbReference type="GeneID" id="66107189"/>